<name>H2YFQ8_CIOSA</name>
<protein>
    <submittedName>
        <fullName evidence="2">Uncharacterized protein</fullName>
    </submittedName>
</protein>
<sequence length="95" mass="11123">MQLQRDLEHILDVACSDNFQLCRDVRRTLPFCKSMKRGMWVSKLLQRTDVPNDPKTGTKGRNPQSDDDIDYKREDVGWMIKEKEILSLRLLSKNG</sequence>
<dbReference type="AlphaFoldDB" id="H2YFQ8"/>
<dbReference type="InParanoid" id="H2YFQ8"/>
<dbReference type="HOGENOM" id="CLU_2378065_0_0_1"/>
<organism evidence="2 3">
    <name type="scientific">Ciona savignyi</name>
    <name type="common">Pacific transparent sea squirt</name>
    <dbReference type="NCBI Taxonomy" id="51511"/>
    <lineage>
        <taxon>Eukaryota</taxon>
        <taxon>Metazoa</taxon>
        <taxon>Chordata</taxon>
        <taxon>Tunicata</taxon>
        <taxon>Ascidiacea</taxon>
        <taxon>Phlebobranchia</taxon>
        <taxon>Cionidae</taxon>
        <taxon>Ciona</taxon>
    </lineage>
</organism>
<evidence type="ECO:0000256" key="1">
    <source>
        <dbReference type="SAM" id="MobiDB-lite"/>
    </source>
</evidence>
<evidence type="ECO:0000313" key="2">
    <source>
        <dbReference type="Ensembl" id="ENSCSAVP00000004156.1"/>
    </source>
</evidence>
<proteinExistence type="predicted"/>
<keyword evidence="3" id="KW-1185">Reference proteome</keyword>
<dbReference type="Ensembl" id="ENSCSAVT00000004219.1">
    <property type="protein sequence ID" value="ENSCSAVP00000004156.1"/>
    <property type="gene ID" value="ENSCSAVG00000002446.1"/>
</dbReference>
<reference evidence="3" key="1">
    <citation type="submission" date="2003-08" db="EMBL/GenBank/DDBJ databases">
        <authorList>
            <person name="Birren B."/>
            <person name="Nusbaum C."/>
            <person name="Abebe A."/>
            <person name="Abouelleil A."/>
            <person name="Adekoya E."/>
            <person name="Ait-zahra M."/>
            <person name="Allen N."/>
            <person name="Allen T."/>
            <person name="An P."/>
            <person name="Anderson M."/>
            <person name="Anderson S."/>
            <person name="Arachchi H."/>
            <person name="Armbruster J."/>
            <person name="Bachantsang P."/>
            <person name="Baldwin J."/>
            <person name="Barry A."/>
            <person name="Bayul T."/>
            <person name="Blitshsteyn B."/>
            <person name="Bloom T."/>
            <person name="Blye J."/>
            <person name="Boguslavskiy L."/>
            <person name="Borowsky M."/>
            <person name="Boukhgalter B."/>
            <person name="Brunache A."/>
            <person name="Butler J."/>
            <person name="Calixte N."/>
            <person name="Calvo S."/>
            <person name="Camarata J."/>
            <person name="Campo K."/>
            <person name="Chang J."/>
            <person name="Cheshatsang Y."/>
            <person name="Citroen M."/>
            <person name="Collymore A."/>
            <person name="Considine T."/>
            <person name="Cook A."/>
            <person name="Cooke P."/>
            <person name="Corum B."/>
            <person name="Cuomo C."/>
            <person name="David R."/>
            <person name="Dawoe T."/>
            <person name="Degray S."/>
            <person name="Dodge S."/>
            <person name="Dooley K."/>
            <person name="Dorje P."/>
            <person name="Dorjee K."/>
            <person name="Dorris L."/>
            <person name="Duffey N."/>
            <person name="Dupes A."/>
            <person name="Elkins T."/>
            <person name="Engels R."/>
            <person name="Erickson J."/>
            <person name="Farina A."/>
            <person name="Faro S."/>
            <person name="Ferreira P."/>
            <person name="Fischer H."/>
            <person name="Fitzgerald M."/>
            <person name="Foley K."/>
            <person name="Gage D."/>
            <person name="Galagan J."/>
            <person name="Gearin G."/>
            <person name="Gnerre S."/>
            <person name="Gnirke A."/>
            <person name="Goyette A."/>
            <person name="Graham J."/>
            <person name="Grandbois E."/>
            <person name="Gyaltsen K."/>
            <person name="Hafez N."/>
            <person name="Hagopian D."/>
            <person name="Hagos B."/>
            <person name="Hall J."/>
            <person name="Hatcher B."/>
            <person name="Heller A."/>
            <person name="Higgins H."/>
            <person name="Honan T."/>
            <person name="Horn A."/>
            <person name="Houde N."/>
            <person name="Hughes L."/>
            <person name="Hulme W."/>
            <person name="Husby E."/>
            <person name="Iliev I."/>
            <person name="Jaffe D."/>
            <person name="Jones C."/>
            <person name="Kamal M."/>
            <person name="Kamat A."/>
            <person name="Kamvysselis M."/>
            <person name="Karlsson E."/>
            <person name="Kells C."/>
            <person name="Kieu A."/>
            <person name="Kisner P."/>
            <person name="Kodira C."/>
            <person name="Kulbokas E."/>
            <person name="Labutti K."/>
            <person name="Lama D."/>
            <person name="Landers T."/>
            <person name="Leger J."/>
            <person name="Levine S."/>
            <person name="Lewis D."/>
            <person name="Lewis T."/>
            <person name="Lindblad-toh K."/>
            <person name="Liu X."/>
            <person name="Lokyitsang T."/>
            <person name="Lokyitsang Y."/>
            <person name="Lucien O."/>
            <person name="Lui A."/>
            <person name="Ma L.J."/>
            <person name="Mabbitt R."/>
            <person name="Macdonald J."/>
            <person name="Maclean C."/>
            <person name="Major J."/>
            <person name="Manning J."/>
            <person name="Marabella R."/>
            <person name="Maru K."/>
            <person name="Matthews C."/>
            <person name="Mauceli E."/>
            <person name="Mccarthy M."/>
            <person name="Mcdonough S."/>
            <person name="Mcghee T."/>
            <person name="Meldrim J."/>
            <person name="Meneus L."/>
            <person name="Mesirov J."/>
            <person name="Mihalev A."/>
            <person name="Mihova T."/>
            <person name="Mikkelsen T."/>
            <person name="Mlenga V."/>
            <person name="Moru K."/>
            <person name="Mozes J."/>
            <person name="Mulrain L."/>
            <person name="Munson G."/>
            <person name="Naylor J."/>
            <person name="Newes C."/>
            <person name="Nguyen C."/>
            <person name="Nguyen N."/>
            <person name="Nguyen T."/>
            <person name="Nicol R."/>
            <person name="Nielsen C."/>
            <person name="Nizzari M."/>
            <person name="Norbu C."/>
            <person name="Norbu N."/>
            <person name="O'donnell P."/>
            <person name="Okoawo O."/>
            <person name="O'leary S."/>
            <person name="Omotosho B."/>
            <person name="O'neill K."/>
            <person name="Osman S."/>
            <person name="Parker S."/>
            <person name="Perrin D."/>
            <person name="Phunkhang P."/>
            <person name="Piqani B."/>
            <person name="Purcell S."/>
            <person name="Rachupka T."/>
            <person name="Ramasamy U."/>
            <person name="Rameau R."/>
            <person name="Ray V."/>
            <person name="Raymond C."/>
            <person name="Retta R."/>
            <person name="Richardson S."/>
            <person name="Rise C."/>
            <person name="Rodriguez J."/>
            <person name="Rogers J."/>
            <person name="Rogov P."/>
            <person name="Rutman M."/>
            <person name="Schupbach R."/>
            <person name="Seaman C."/>
            <person name="Settipalli S."/>
            <person name="Sharpe T."/>
            <person name="Sheridan J."/>
            <person name="Sherpa N."/>
            <person name="Shi J."/>
            <person name="Smirnov S."/>
            <person name="Smith C."/>
            <person name="Sougnez C."/>
            <person name="Spencer B."/>
            <person name="Stalker J."/>
            <person name="Stange-thomann N."/>
            <person name="Stavropoulos S."/>
            <person name="Stetson K."/>
            <person name="Stone C."/>
            <person name="Stone S."/>
            <person name="Stubbs M."/>
            <person name="Talamas J."/>
            <person name="Tchuinga P."/>
            <person name="Tenzing P."/>
            <person name="Tesfaye S."/>
            <person name="Theodore J."/>
            <person name="Thoulutsang Y."/>
            <person name="Topham K."/>
            <person name="Towey S."/>
            <person name="Tsamla T."/>
            <person name="Tsomo N."/>
            <person name="Vallee D."/>
            <person name="Vassiliev H."/>
            <person name="Venkataraman V."/>
            <person name="Vinson J."/>
            <person name="Vo A."/>
            <person name="Wade C."/>
            <person name="Wang S."/>
            <person name="Wangchuk T."/>
            <person name="Wangdi T."/>
            <person name="Whittaker C."/>
            <person name="Wilkinson J."/>
            <person name="Wu Y."/>
            <person name="Wyman D."/>
            <person name="Yadav S."/>
            <person name="Yang S."/>
            <person name="Yang X."/>
            <person name="Yeager S."/>
            <person name="Yee E."/>
            <person name="Young G."/>
            <person name="Zainoun J."/>
            <person name="Zembeck L."/>
            <person name="Zimmer A."/>
            <person name="Zody M."/>
            <person name="Lander E."/>
        </authorList>
    </citation>
    <scope>NUCLEOTIDE SEQUENCE [LARGE SCALE GENOMIC DNA]</scope>
</reference>
<feature type="region of interest" description="Disordered" evidence="1">
    <location>
        <begin position="46"/>
        <end position="70"/>
    </location>
</feature>
<accession>H2YFQ8</accession>
<evidence type="ECO:0000313" key="3">
    <source>
        <dbReference type="Proteomes" id="UP000007875"/>
    </source>
</evidence>
<dbReference type="Proteomes" id="UP000007875">
    <property type="component" value="Unassembled WGS sequence"/>
</dbReference>
<reference evidence="2" key="3">
    <citation type="submission" date="2025-09" db="UniProtKB">
        <authorList>
            <consortium name="Ensembl"/>
        </authorList>
    </citation>
    <scope>IDENTIFICATION</scope>
</reference>
<reference evidence="2" key="2">
    <citation type="submission" date="2025-08" db="UniProtKB">
        <authorList>
            <consortium name="Ensembl"/>
        </authorList>
    </citation>
    <scope>IDENTIFICATION</scope>
</reference>